<dbReference type="Proteomes" id="UP000887576">
    <property type="component" value="Unplaced"/>
</dbReference>
<accession>A0AC34Q4R1</accession>
<organism evidence="1 2">
    <name type="scientific">Panagrolaimus sp. JU765</name>
    <dbReference type="NCBI Taxonomy" id="591449"/>
    <lineage>
        <taxon>Eukaryota</taxon>
        <taxon>Metazoa</taxon>
        <taxon>Ecdysozoa</taxon>
        <taxon>Nematoda</taxon>
        <taxon>Chromadorea</taxon>
        <taxon>Rhabditida</taxon>
        <taxon>Tylenchina</taxon>
        <taxon>Panagrolaimomorpha</taxon>
        <taxon>Panagrolaimoidea</taxon>
        <taxon>Panagrolaimidae</taxon>
        <taxon>Panagrolaimus</taxon>
    </lineage>
</organism>
<reference evidence="2" key="1">
    <citation type="submission" date="2022-11" db="UniProtKB">
        <authorList>
            <consortium name="WormBaseParasite"/>
        </authorList>
    </citation>
    <scope>IDENTIFICATION</scope>
</reference>
<evidence type="ECO:0000313" key="2">
    <source>
        <dbReference type="WBParaSite" id="JU765_v2.g12994.t1"/>
    </source>
</evidence>
<proteinExistence type="predicted"/>
<evidence type="ECO:0000313" key="1">
    <source>
        <dbReference type="Proteomes" id="UP000887576"/>
    </source>
</evidence>
<sequence>MMNYQFKYGSSGCFIQYRFRAWDGNQYFYSEDRGCMKKSEVYHPDYYIPCNYSHCNSHENYPPDGRIFTFGNYKYLNKRGCALDNKPFSKENKRFFCDSFLCNSPEKNPPNGSVLVCSTSTRYEDEVCEYGSSGCYSRYWFRARNGNQYLYLKYRGCMTKGEEYDREYYILCNSSHCNSYENHPPNGQIFTCVYYSRNSWGTTICDFPIRTCFVEVAKTNSPGQGQYHKYRGCFYADSPKNVVLCDDEPDCNRLSKYKYDQIIPFNFTES</sequence>
<dbReference type="WBParaSite" id="JU765_v2.g12994.t1">
    <property type="protein sequence ID" value="JU765_v2.g12994.t1"/>
    <property type="gene ID" value="JU765_v2.g12994"/>
</dbReference>
<name>A0AC34Q4R1_9BILA</name>
<protein>
    <submittedName>
        <fullName evidence="2">Uncharacterized protein</fullName>
    </submittedName>
</protein>